<dbReference type="PANTHER" id="PTHR47074">
    <property type="entry name" value="BNAC02G40300D PROTEIN"/>
    <property type="match status" value="1"/>
</dbReference>
<evidence type="ECO:0000313" key="3">
    <source>
        <dbReference type="Proteomes" id="UP001634007"/>
    </source>
</evidence>
<sequence length="289" mass="33439">MPETPEHLFLLCEWTHQIWANQKLKLNPSPNNISRIDKWLLEVLTLERNPRPKELVVGTLWQIWKIRNAMVFKGELPQLQEVVQEVETNLESFNRWNPKRPKRSKNYVDVVGKWLPPMKGHLKINVDASWTENQREGSIAELCRDENGVLRDGFAAKIEADSPLKAEALAVRAALWKVTKEREETSPTLEKNLKIEVQSDCKIVMDSLMGFALSPWTVEPILEDCKLPLAQLKGVSVPYAHRETNKPTDWIARVHRDNRLPRNWILYPPHPLWVLLSNDSELSCSSTTY</sequence>
<dbReference type="InterPro" id="IPR002156">
    <property type="entry name" value="RNaseH_domain"/>
</dbReference>
<dbReference type="InterPro" id="IPR036397">
    <property type="entry name" value="RNaseH_sf"/>
</dbReference>
<keyword evidence="3" id="KW-1185">Reference proteome</keyword>
<comment type="caution">
    <text evidence="2">The sequence shown here is derived from an EMBL/GenBank/DDBJ whole genome shotgun (WGS) entry which is preliminary data.</text>
</comment>
<gene>
    <name evidence="2" type="ORF">ACJRO7_014708</name>
</gene>
<name>A0ABD3L242_EUCGL</name>
<evidence type="ECO:0000259" key="1">
    <source>
        <dbReference type="Pfam" id="PF13456"/>
    </source>
</evidence>
<dbReference type="Proteomes" id="UP001634007">
    <property type="component" value="Unassembled WGS sequence"/>
</dbReference>
<dbReference type="AlphaFoldDB" id="A0ABD3L242"/>
<evidence type="ECO:0000313" key="2">
    <source>
        <dbReference type="EMBL" id="KAL3745632.1"/>
    </source>
</evidence>
<accession>A0ABD3L242</accession>
<dbReference type="InterPro" id="IPR052929">
    <property type="entry name" value="RNase_H-like_EbsB-rel"/>
</dbReference>
<protein>
    <recommendedName>
        <fullName evidence="1">RNase H type-1 domain-containing protein</fullName>
    </recommendedName>
</protein>
<feature type="domain" description="RNase H type-1" evidence="1">
    <location>
        <begin position="125"/>
        <end position="253"/>
    </location>
</feature>
<proteinExistence type="predicted"/>
<dbReference type="EMBL" id="JBJKBG010000003">
    <property type="protein sequence ID" value="KAL3745632.1"/>
    <property type="molecule type" value="Genomic_DNA"/>
</dbReference>
<organism evidence="2 3">
    <name type="scientific">Eucalyptus globulus</name>
    <name type="common">Tasmanian blue gum</name>
    <dbReference type="NCBI Taxonomy" id="34317"/>
    <lineage>
        <taxon>Eukaryota</taxon>
        <taxon>Viridiplantae</taxon>
        <taxon>Streptophyta</taxon>
        <taxon>Embryophyta</taxon>
        <taxon>Tracheophyta</taxon>
        <taxon>Spermatophyta</taxon>
        <taxon>Magnoliopsida</taxon>
        <taxon>eudicotyledons</taxon>
        <taxon>Gunneridae</taxon>
        <taxon>Pentapetalae</taxon>
        <taxon>rosids</taxon>
        <taxon>malvids</taxon>
        <taxon>Myrtales</taxon>
        <taxon>Myrtaceae</taxon>
        <taxon>Myrtoideae</taxon>
        <taxon>Eucalypteae</taxon>
        <taxon>Eucalyptus</taxon>
    </lineage>
</organism>
<dbReference type="CDD" id="cd06222">
    <property type="entry name" value="RNase_H_like"/>
    <property type="match status" value="1"/>
</dbReference>
<dbReference type="PANTHER" id="PTHR47074:SF11">
    <property type="entry name" value="REVERSE TRANSCRIPTASE-LIKE PROTEIN"/>
    <property type="match status" value="1"/>
</dbReference>
<dbReference type="InterPro" id="IPR044730">
    <property type="entry name" value="RNase_H-like_dom_plant"/>
</dbReference>
<reference evidence="2 3" key="1">
    <citation type="submission" date="2024-11" db="EMBL/GenBank/DDBJ databases">
        <title>Chromosome-level genome assembly of Eucalyptus globulus Labill. provides insights into its genome evolution.</title>
        <authorList>
            <person name="Li X."/>
        </authorList>
    </citation>
    <scope>NUCLEOTIDE SEQUENCE [LARGE SCALE GENOMIC DNA]</scope>
    <source>
        <strain evidence="2">CL2024</strain>
        <tissue evidence="2">Fresh tender leaves</tissue>
    </source>
</reference>
<dbReference type="InterPro" id="IPR012337">
    <property type="entry name" value="RNaseH-like_sf"/>
</dbReference>
<dbReference type="Gene3D" id="3.30.420.10">
    <property type="entry name" value="Ribonuclease H-like superfamily/Ribonuclease H"/>
    <property type="match status" value="1"/>
</dbReference>
<dbReference type="SUPFAM" id="SSF53098">
    <property type="entry name" value="Ribonuclease H-like"/>
    <property type="match status" value="1"/>
</dbReference>
<dbReference type="Pfam" id="PF13456">
    <property type="entry name" value="RVT_3"/>
    <property type="match status" value="1"/>
</dbReference>